<protein>
    <submittedName>
        <fullName evidence="2">Uncharacterized protein</fullName>
    </submittedName>
</protein>
<accession>A0ABW3WAP1</accession>
<keyword evidence="3" id="KW-1185">Reference proteome</keyword>
<proteinExistence type="predicted"/>
<dbReference type="Proteomes" id="UP001597158">
    <property type="component" value="Unassembled WGS sequence"/>
</dbReference>
<feature type="region of interest" description="Disordered" evidence="1">
    <location>
        <begin position="1"/>
        <end position="37"/>
    </location>
</feature>
<comment type="caution">
    <text evidence="2">The sequence shown here is derived from an EMBL/GenBank/DDBJ whole genome shotgun (WGS) entry which is preliminary data.</text>
</comment>
<dbReference type="RefSeq" id="WP_002941450.1">
    <property type="nucleotide sequence ID" value="NZ_JARQZE010000003.1"/>
</dbReference>
<name>A0ABW3WAP1_9RHOO</name>
<sequence length="71" mass="7269">MNVPTMPCPQDTGNALLAAHSPAGSTPANFSESRAGASAQHRNGVAALVDDQDALAAWQRNLAVLRSKAGN</sequence>
<evidence type="ECO:0000313" key="3">
    <source>
        <dbReference type="Proteomes" id="UP001597158"/>
    </source>
</evidence>
<reference evidence="3" key="1">
    <citation type="journal article" date="2019" name="Int. J. Syst. Evol. Microbiol.">
        <title>The Global Catalogue of Microorganisms (GCM) 10K type strain sequencing project: providing services to taxonomists for standard genome sequencing and annotation.</title>
        <authorList>
            <consortium name="The Broad Institute Genomics Platform"/>
            <consortium name="The Broad Institute Genome Sequencing Center for Infectious Disease"/>
            <person name="Wu L."/>
            <person name="Ma J."/>
        </authorList>
    </citation>
    <scope>NUCLEOTIDE SEQUENCE [LARGE SCALE GENOMIC DNA]</scope>
    <source>
        <strain evidence="3">CCUG 48884</strain>
    </source>
</reference>
<evidence type="ECO:0000313" key="2">
    <source>
        <dbReference type="EMBL" id="MFD1262159.1"/>
    </source>
</evidence>
<evidence type="ECO:0000256" key="1">
    <source>
        <dbReference type="SAM" id="MobiDB-lite"/>
    </source>
</evidence>
<feature type="compositionally biased region" description="Polar residues" evidence="1">
    <location>
        <begin position="23"/>
        <end position="32"/>
    </location>
</feature>
<dbReference type="EMBL" id="JBHTMC010000002">
    <property type="protein sequence ID" value="MFD1262159.1"/>
    <property type="molecule type" value="Genomic_DNA"/>
</dbReference>
<organism evidence="2 3">
    <name type="scientific">Thauera mechernichensis</name>
    <dbReference type="NCBI Taxonomy" id="82788"/>
    <lineage>
        <taxon>Bacteria</taxon>
        <taxon>Pseudomonadati</taxon>
        <taxon>Pseudomonadota</taxon>
        <taxon>Betaproteobacteria</taxon>
        <taxon>Rhodocyclales</taxon>
        <taxon>Zoogloeaceae</taxon>
        <taxon>Thauera</taxon>
    </lineage>
</organism>
<gene>
    <name evidence="2" type="ORF">ACFQ4M_01105</name>
</gene>